<evidence type="ECO:0000256" key="7">
    <source>
        <dbReference type="ARBA" id="ARBA00023170"/>
    </source>
</evidence>
<accession>A0AAN9AMH1</accession>
<dbReference type="PANTHER" id="PTHR22722">
    <property type="entry name" value="LOW-DENSITY LIPOPROTEIN RECEPTOR-RELATED PROTEIN 2-RELATED"/>
    <property type="match status" value="1"/>
</dbReference>
<dbReference type="PRINTS" id="PR00261">
    <property type="entry name" value="LDLRECEPTOR"/>
</dbReference>
<proteinExistence type="predicted"/>
<comment type="caution">
    <text evidence="11">The sequence shown here is derived from an EMBL/GenBank/DDBJ whole genome shotgun (WGS) entry which is preliminary data.</text>
</comment>
<dbReference type="SUPFAM" id="SSF57424">
    <property type="entry name" value="LDL receptor-like module"/>
    <property type="match status" value="2"/>
</dbReference>
<evidence type="ECO:0000256" key="4">
    <source>
        <dbReference type="ARBA" id="ARBA00022989"/>
    </source>
</evidence>
<protein>
    <submittedName>
        <fullName evidence="11">Uncharacterized protein</fullName>
    </submittedName>
</protein>
<keyword evidence="6 9" id="KW-1015">Disulfide bond</keyword>
<feature type="region of interest" description="Disordered" evidence="10">
    <location>
        <begin position="50"/>
        <end position="70"/>
    </location>
</feature>
<dbReference type="SMART" id="SM00192">
    <property type="entry name" value="LDLa"/>
    <property type="match status" value="2"/>
</dbReference>
<evidence type="ECO:0000256" key="3">
    <source>
        <dbReference type="ARBA" id="ARBA00022737"/>
    </source>
</evidence>
<evidence type="ECO:0000256" key="2">
    <source>
        <dbReference type="ARBA" id="ARBA00022692"/>
    </source>
</evidence>
<comment type="caution">
    <text evidence="9">Lacks conserved residue(s) required for the propagation of feature annotation.</text>
</comment>
<organism evidence="11 12">
    <name type="scientific">Littorina saxatilis</name>
    <dbReference type="NCBI Taxonomy" id="31220"/>
    <lineage>
        <taxon>Eukaryota</taxon>
        <taxon>Metazoa</taxon>
        <taxon>Spiralia</taxon>
        <taxon>Lophotrochozoa</taxon>
        <taxon>Mollusca</taxon>
        <taxon>Gastropoda</taxon>
        <taxon>Caenogastropoda</taxon>
        <taxon>Littorinimorpha</taxon>
        <taxon>Littorinoidea</taxon>
        <taxon>Littorinidae</taxon>
        <taxon>Littorina</taxon>
    </lineage>
</organism>
<feature type="disulfide bond" evidence="9">
    <location>
        <begin position="54"/>
        <end position="69"/>
    </location>
</feature>
<gene>
    <name evidence="11" type="ORF">V1264_024550</name>
</gene>
<feature type="disulfide bond" evidence="9">
    <location>
        <begin position="16"/>
        <end position="31"/>
    </location>
</feature>
<dbReference type="PROSITE" id="PS50068">
    <property type="entry name" value="LDLRA_2"/>
    <property type="match status" value="2"/>
</dbReference>
<dbReference type="InterPro" id="IPR023415">
    <property type="entry name" value="LDLR_class-A_CS"/>
</dbReference>
<reference evidence="11 12" key="1">
    <citation type="submission" date="2024-02" db="EMBL/GenBank/DDBJ databases">
        <title>Chromosome-scale genome assembly of the rough periwinkle Littorina saxatilis.</title>
        <authorList>
            <person name="De Jode A."/>
            <person name="Faria R."/>
            <person name="Formenti G."/>
            <person name="Sims Y."/>
            <person name="Smith T.P."/>
            <person name="Tracey A."/>
            <person name="Wood J.M.D."/>
            <person name="Zagrodzka Z.B."/>
            <person name="Johannesson K."/>
            <person name="Butlin R.K."/>
            <person name="Leder E.H."/>
        </authorList>
    </citation>
    <scope>NUCLEOTIDE SEQUENCE [LARGE SCALE GENOMIC DNA]</scope>
    <source>
        <strain evidence="11">Snail1</strain>
        <tissue evidence="11">Muscle</tissue>
    </source>
</reference>
<keyword evidence="7" id="KW-0675">Receptor</keyword>
<evidence type="ECO:0000256" key="8">
    <source>
        <dbReference type="ARBA" id="ARBA00023180"/>
    </source>
</evidence>
<dbReference type="Proteomes" id="UP001374579">
    <property type="component" value="Unassembled WGS sequence"/>
</dbReference>
<sequence>MKCTTAAQCVKWDRTCDGETHCSDGSDEKNCGVCKGTAWKCGTSRQCIKSSQRCDGNTDCTNGSDEQNCV</sequence>
<dbReference type="InterPro" id="IPR051221">
    <property type="entry name" value="LDLR-related"/>
</dbReference>
<dbReference type="Pfam" id="PF00057">
    <property type="entry name" value="Ldl_recept_a"/>
    <property type="match status" value="2"/>
</dbReference>
<evidence type="ECO:0000313" key="12">
    <source>
        <dbReference type="Proteomes" id="UP001374579"/>
    </source>
</evidence>
<keyword evidence="3" id="KW-0677">Repeat</keyword>
<evidence type="ECO:0000256" key="6">
    <source>
        <dbReference type="ARBA" id="ARBA00023157"/>
    </source>
</evidence>
<evidence type="ECO:0000313" key="11">
    <source>
        <dbReference type="EMBL" id="KAK7089556.1"/>
    </source>
</evidence>
<keyword evidence="12" id="KW-1185">Reference proteome</keyword>
<evidence type="ECO:0000256" key="1">
    <source>
        <dbReference type="ARBA" id="ARBA00004167"/>
    </source>
</evidence>
<evidence type="ECO:0000256" key="10">
    <source>
        <dbReference type="SAM" id="MobiDB-lite"/>
    </source>
</evidence>
<dbReference type="GO" id="GO:0043235">
    <property type="term" value="C:receptor complex"/>
    <property type="evidence" value="ECO:0007669"/>
    <property type="project" value="TreeGrafter"/>
</dbReference>
<dbReference type="PROSITE" id="PS01209">
    <property type="entry name" value="LDLRA_1"/>
    <property type="match status" value="2"/>
</dbReference>
<dbReference type="InterPro" id="IPR036055">
    <property type="entry name" value="LDL_receptor-like_sf"/>
</dbReference>
<evidence type="ECO:0000256" key="9">
    <source>
        <dbReference type="PROSITE-ProRule" id="PRU00124"/>
    </source>
</evidence>
<keyword evidence="5" id="KW-0472">Membrane</keyword>
<dbReference type="CDD" id="cd00112">
    <property type="entry name" value="LDLa"/>
    <property type="match status" value="1"/>
</dbReference>
<dbReference type="GO" id="GO:0005886">
    <property type="term" value="C:plasma membrane"/>
    <property type="evidence" value="ECO:0007669"/>
    <property type="project" value="TreeGrafter"/>
</dbReference>
<dbReference type="InterPro" id="IPR002172">
    <property type="entry name" value="LDrepeatLR_classA_rpt"/>
</dbReference>
<dbReference type="Gene3D" id="4.10.400.10">
    <property type="entry name" value="Low-density Lipoprotein Receptor"/>
    <property type="match status" value="2"/>
</dbReference>
<keyword evidence="2" id="KW-0812">Transmembrane</keyword>
<dbReference type="EMBL" id="JBAMIC010001252">
    <property type="protein sequence ID" value="KAK7089556.1"/>
    <property type="molecule type" value="Genomic_DNA"/>
</dbReference>
<dbReference type="AlphaFoldDB" id="A0AAN9AMH1"/>
<evidence type="ECO:0000256" key="5">
    <source>
        <dbReference type="ARBA" id="ARBA00023136"/>
    </source>
</evidence>
<keyword evidence="8" id="KW-0325">Glycoprotein</keyword>
<name>A0AAN9AMH1_9CAEN</name>
<keyword evidence="4" id="KW-1133">Transmembrane helix</keyword>
<comment type="subcellular location">
    <subcellularLocation>
        <location evidence="1">Membrane</location>
        <topology evidence="1">Single-pass membrane protein</topology>
    </subcellularLocation>
</comment>